<protein>
    <recommendedName>
        <fullName evidence="3">Transcription factor Iwr1 domain-containing protein</fullName>
    </recommendedName>
</protein>
<keyword evidence="5" id="KW-1185">Reference proteome</keyword>
<evidence type="ECO:0000256" key="2">
    <source>
        <dbReference type="SAM" id="MobiDB-lite"/>
    </source>
</evidence>
<dbReference type="EMBL" id="KV407460">
    <property type="protein sequence ID" value="KZF21465.1"/>
    <property type="molecule type" value="Genomic_DNA"/>
</dbReference>
<evidence type="ECO:0000313" key="4">
    <source>
        <dbReference type="EMBL" id="KZF21465.1"/>
    </source>
</evidence>
<evidence type="ECO:0000313" key="5">
    <source>
        <dbReference type="Proteomes" id="UP000076632"/>
    </source>
</evidence>
<dbReference type="RefSeq" id="XP_018187020.1">
    <property type="nucleotide sequence ID" value="XM_018329310.1"/>
</dbReference>
<sequence length="534" mass="60404">MSLPPEKVCVKRKKGEEPVDALYIQAEHQQKKPRFADFVFRRVQGDTDVSLDTAPNSQHKALNQSSTHGRQQVPVVKTTVAEPENTPATIPKARDDPTTLHPDNGRPSTPASNTTLSSASAPTLSPPKPESENTLSPPGHPSSHVTQPRLFQLTRPAHAHFTQGPSGGVQKRKRGEKSDVAVFIERQRDLKKPRSLLNLIGTTTPGAQSQTSTKIIDHEAVEKEEETLRPRKRPGASAEEKKWREENWSQTKPRILGTAQPSKQGQTVQSKASDWDYESSCLAEQLQDVALQEIQKFQSTQPSPGASPKLKLKPKVPALRYKDRHPEEREKVEQHDPFNEMETHTSDDEDYVYDTYIRHPGLADGSDFNNMMGSEKNIGFLVITEEDQPIWETYAEDEDDSDKDWNSEEEDENGKLSFLLPLLLSSFFWLVKLVQGCRIRHFLCILLYQEADLFSLAENYYAADYPEEEVDSEDEFDRGAYHFRQGGSDEEEYDADNAAWSDDDEDMVRYPWKRHAWSTSAGNGMHDDNESDSS</sequence>
<dbReference type="GO" id="GO:0006606">
    <property type="term" value="P:protein import into nucleus"/>
    <property type="evidence" value="ECO:0007669"/>
    <property type="project" value="InterPro"/>
</dbReference>
<feature type="compositionally biased region" description="Polar residues" evidence="2">
    <location>
        <begin position="259"/>
        <end position="271"/>
    </location>
</feature>
<dbReference type="PANTHER" id="PTHR28063">
    <property type="entry name" value="RNA POLYMERASE II NUCLEAR LOCALIZATION PROTEIN IWR1"/>
    <property type="match status" value="1"/>
</dbReference>
<reference evidence="4 5" key="1">
    <citation type="journal article" date="2016" name="Fungal Biol.">
        <title>The genome of Xylona heveae provides a window into fungal endophytism.</title>
        <authorList>
            <person name="Gazis R."/>
            <person name="Kuo A."/>
            <person name="Riley R."/>
            <person name="LaButti K."/>
            <person name="Lipzen A."/>
            <person name="Lin J."/>
            <person name="Amirebrahimi M."/>
            <person name="Hesse C.N."/>
            <person name="Spatafora J.W."/>
            <person name="Henrissat B."/>
            <person name="Hainaut M."/>
            <person name="Grigoriev I.V."/>
            <person name="Hibbett D.S."/>
        </authorList>
    </citation>
    <scope>NUCLEOTIDE SEQUENCE [LARGE SCALE GENOMIC DNA]</scope>
    <source>
        <strain evidence="4 5">TC161</strain>
    </source>
</reference>
<feature type="compositionally biased region" description="Polar residues" evidence="2">
    <location>
        <begin position="200"/>
        <end position="214"/>
    </location>
</feature>
<dbReference type="Pfam" id="PF08574">
    <property type="entry name" value="Iwr1"/>
    <property type="match status" value="1"/>
</dbReference>
<dbReference type="OMA" id="EYWEHFA"/>
<feature type="region of interest" description="Disordered" evidence="2">
    <location>
        <begin position="48"/>
        <end position="271"/>
    </location>
</feature>
<proteinExistence type="inferred from homology"/>
<feature type="compositionally biased region" description="Basic and acidic residues" evidence="2">
    <location>
        <begin position="238"/>
        <end position="247"/>
    </location>
</feature>
<dbReference type="GeneID" id="28894447"/>
<feature type="compositionally biased region" description="Low complexity" evidence="2">
    <location>
        <begin position="107"/>
        <end position="123"/>
    </location>
</feature>
<feature type="compositionally biased region" description="Basic and acidic residues" evidence="2">
    <location>
        <begin position="215"/>
        <end position="229"/>
    </location>
</feature>
<feature type="domain" description="Transcription factor Iwr1" evidence="3">
    <location>
        <begin position="349"/>
        <end position="413"/>
    </location>
</feature>
<dbReference type="AlphaFoldDB" id="A0A165FWG1"/>
<name>A0A165FWG1_XYLHT</name>
<evidence type="ECO:0000256" key="1">
    <source>
        <dbReference type="ARBA" id="ARBA00010218"/>
    </source>
</evidence>
<dbReference type="Proteomes" id="UP000076632">
    <property type="component" value="Unassembled WGS sequence"/>
</dbReference>
<gene>
    <name evidence="4" type="ORF">L228DRAFT_153808</name>
</gene>
<organism evidence="4 5">
    <name type="scientific">Xylona heveae (strain CBS 132557 / TC161)</name>
    <dbReference type="NCBI Taxonomy" id="1328760"/>
    <lineage>
        <taxon>Eukaryota</taxon>
        <taxon>Fungi</taxon>
        <taxon>Dikarya</taxon>
        <taxon>Ascomycota</taxon>
        <taxon>Pezizomycotina</taxon>
        <taxon>Xylonomycetes</taxon>
        <taxon>Xylonales</taxon>
        <taxon>Xylonaceae</taxon>
        <taxon>Xylona</taxon>
    </lineage>
</organism>
<dbReference type="InterPro" id="IPR013883">
    <property type="entry name" value="TF_Iwr1_dom"/>
</dbReference>
<dbReference type="OrthoDB" id="6255506at2759"/>
<dbReference type="InParanoid" id="A0A165FWG1"/>
<comment type="similarity">
    <text evidence="1">Belongs to the IWR1/SLC7A6OS family.</text>
</comment>
<accession>A0A165FWG1</accession>
<dbReference type="PANTHER" id="PTHR28063:SF1">
    <property type="entry name" value="RNA POLYMERASE II NUCLEAR LOCALIZATION PROTEIN IWR1"/>
    <property type="match status" value="1"/>
</dbReference>
<evidence type="ECO:0000259" key="3">
    <source>
        <dbReference type="Pfam" id="PF08574"/>
    </source>
</evidence>
<dbReference type="InterPro" id="IPR040150">
    <property type="entry name" value="Iwr1"/>
</dbReference>
<dbReference type="GO" id="GO:0005737">
    <property type="term" value="C:cytoplasm"/>
    <property type="evidence" value="ECO:0007669"/>
    <property type="project" value="TreeGrafter"/>
</dbReference>
<feature type="compositionally biased region" description="Polar residues" evidence="2">
    <location>
        <begin position="53"/>
        <end position="70"/>
    </location>
</feature>